<evidence type="ECO:0000313" key="10">
    <source>
        <dbReference type="EMBL" id="MCJ0742305.1"/>
    </source>
</evidence>
<dbReference type="Proteomes" id="UP001165460">
    <property type="component" value="Unassembled WGS sequence"/>
</dbReference>
<keyword evidence="3" id="KW-0813">Transport</keyword>
<dbReference type="EMBL" id="JALGBH010000001">
    <property type="protein sequence ID" value="MCJ0742305.1"/>
    <property type="molecule type" value="Genomic_DNA"/>
</dbReference>
<organism evidence="10 11">
    <name type="scientific">Pedobacter montanisoli</name>
    <dbReference type="NCBI Taxonomy" id="2923277"/>
    <lineage>
        <taxon>Bacteria</taxon>
        <taxon>Pseudomonadati</taxon>
        <taxon>Bacteroidota</taxon>
        <taxon>Sphingobacteriia</taxon>
        <taxon>Sphingobacteriales</taxon>
        <taxon>Sphingobacteriaceae</taxon>
        <taxon>Pedobacter</taxon>
    </lineage>
</organism>
<sequence>MKKNKKFIYLAQLCLLTGMPLFGFIGQSKAQEVITIQQAIDSTLKNNLQIKQAQFNYALSDENLKQSKNALLPTLNASSGFNKNFGRSIDPSTNQYISQQFNSLNGNLSAGVDLFSGWQKLNQIKQNKLLLDVDKTNVDKIKNDLILQVVTAYMQVLYNKDLLKVAKDQLGVAKQQLNQQQQLLEVGNKTLADISQAKSQVATSELNVTNAENNLNISFLSLTQLMEKPASYTFEVQAPLVDQLSVLNAYSATEVYNTAAGNFPDVKLASFRTLAAAKAIDVAKGSYFPRLSMGGGLGSNYSSSFTSQSFSSQIKDNFGQYVGLSLSVPIFNGFNARSSVRKARISYENTRIQEQLTKNNLSKVIHQAVADLKAAESRYTSTKNAFDAQKDAFYVIDQRYQVGLVNSLDYSTALTNKNKAEIDMIQAKYDLLFKAKVIDYYLGKQIVF</sequence>
<dbReference type="PANTHER" id="PTHR30026:SF20">
    <property type="entry name" value="OUTER MEMBRANE PROTEIN TOLC"/>
    <property type="match status" value="1"/>
</dbReference>
<evidence type="ECO:0000256" key="7">
    <source>
        <dbReference type="ARBA" id="ARBA00023237"/>
    </source>
</evidence>
<dbReference type="Pfam" id="PF02321">
    <property type="entry name" value="OEP"/>
    <property type="match status" value="2"/>
</dbReference>
<dbReference type="Gene3D" id="1.20.1600.10">
    <property type="entry name" value="Outer membrane efflux proteins (OEP)"/>
    <property type="match status" value="1"/>
</dbReference>
<evidence type="ECO:0000256" key="5">
    <source>
        <dbReference type="ARBA" id="ARBA00022692"/>
    </source>
</evidence>
<evidence type="ECO:0000256" key="1">
    <source>
        <dbReference type="ARBA" id="ARBA00004442"/>
    </source>
</evidence>
<dbReference type="RefSeq" id="WP_243360643.1">
    <property type="nucleotide sequence ID" value="NZ_JALGBH010000001.1"/>
</dbReference>
<feature type="coiled-coil region" evidence="8">
    <location>
        <begin position="163"/>
        <end position="214"/>
    </location>
</feature>
<keyword evidence="7" id="KW-0998">Cell outer membrane</keyword>
<evidence type="ECO:0000256" key="6">
    <source>
        <dbReference type="ARBA" id="ARBA00023136"/>
    </source>
</evidence>
<comment type="subcellular location">
    <subcellularLocation>
        <location evidence="1">Cell outer membrane</location>
    </subcellularLocation>
</comment>
<dbReference type="SUPFAM" id="SSF56954">
    <property type="entry name" value="Outer membrane efflux proteins (OEP)"/>
    <property type="match status" value="1"/>
</dbReference>
<evidence type="ECO:0000256" key="9">
    <source>
        <dbReference type="SAM" id="SignalP"/>
    </source>
</evidence>
<name>A0ABS9ZUN3_9SPHI</name>
<evidence type="ECO:0000256" key="2">
    <source>
        <dbReference type="ARBA" id="ARBA00007613"/>
    </source>
</evidence>
<dbReference type="InterPro" id="IPR051906">
    <property type="entry name" value="TolC-like"/>
</dbReference>
<accession>A0ABS9ZUN3</accession>
<feature type="signal peptide" evidence="9">
    <location>
        <begin position="1"/>
        <end position="30"/>
    </location>
</feature>
<evidence type="ECO:0000256" key="3">
    <source>
        <dbReference type="ARBA" id="ARBA00022448"/>
    </source>
</evidence>
<reference evidence="10" key="1">
    <citation type="submission" date="2022-03" db="EMBL/GenBank/DDBJ databases">
        <authorList>
            <person name="Woo C.Y."/>
        </authorList>
    </citation>
    <scope>NUCLEOTIDE SEQUENCE</scope>
    <source>
        <strain evidence="10">CYS-01</strain>
    </source>
</reference>
<evidence type="ECO:0000313" key="11">
    <source>
        <dbReference type="Proteomes" id="UP001165460"/>
    </source>
</evidence>
<keyword evidence="8" id="KW-0175">Coiled coil</keyword>
<gene>
    <name evidence="10" type="ORF">MMF97_06235</name>
</gene>
<protein>
    <submittedName>
        <fullName evidence="10">TolC family protein</fullName>
    </submittedName>
</protein>
<keyword evidence="6" id="KW-0472">Membrane</keyword>
<evidence type="ECO:0000256" key="8">
    <source>
        <dbReference type="SAM" id="Coils"/>
    </source>
</evidence>
<keyword evidence="11" id="KW-1185">Reference proteome</keyword>
<keyword evidence="9" id="KW-0732">Signal</keyword>
<keyword evidence="4" id="KW-1134">Transmembrane beta strand</keyword>
<feature type="chain" id="PRO_5046899759" evidence="9">
    <location>
        <begin position="31"/>
        <end position="448"/>
    </location>
</feature>
<proteinExistence type="inferred from homology"/>
<evidence type="ECO:0000256" key="4">
    <source>
        <dbReference type="ARBA" id="ARBA00022452"/>
    </source>
</evidence>
<comment type="similarity">
    <text evidence="2">Belongs to the outer membrane factor (OMF) (TC 1.B.17) family.</text>
</comment>
<keyword evidence="5" id="KW-0812">Transmembrane</keyword>
<dbReference type="PANTHER" id="PTHR30026">
    <property type="entry name" value="OUTER MEMBRANE PROTEIN TOLC"/>
    <property type="match status" value="1"/>
</dbReference>
<dbReference type="InterPro" id="IPR003423">
    <property type="entry name" value="OMP_efflux"/>
</dbReference>
<comment type="caution">
    <text evidence="10">The sequence shown here is derived from an EMBL/GenBank/DDBJ whole genome shotgun (WGS) entry which is preliminary data.</text>
</comment>